<dbReference type="PANTHER" id="PTHR11487:SF0">
    <property type="entry name" value="S-ACYL FATTY ACID SYNTHASE THIOESTERASE, MEDIUM CHAIN"/>
    <property type="match status" value="1"/>
</dbReference>
<evidence type="ECO:0000313" key="4">
    <source>
        <dbReference type="Proteomes" id="UP000730482"/>
    </source>
</evidence>
<proteinExistence type="inferred from homology"/>
<dbReference type="InterPro" id="IPR012223">
    <property type="entry name" value="TEII"/>
</dbReference>
<evidence type="ECO:0000256" key="1">
    <source>
        <dbReference type="ARBA" id="ARBA00007169"/>
    </source>
</evidence>
<accession>A0ABS5KMC6</accession>
<comment type="similarity">
    <text evidence="1">Belongs to the thioesterase family.</text>
</comment>
<dbReference type="InterPro" id="IPR001031">
    <property type="entry name" value="Thioesterase"/>
</dbReference>
<protein>
    <recommendedName>
        <fullName evidence="2">Thioesterase domain-containing protein</fullName>
    </recommendedName>
</protein>
<dbReference type="SUPFAM" id="SSF53474">
    <property type="entry name" value="alpha/beta-Hydrolases"/>
    <property type="match status" value="1"/>
</dbReference>
<dbReference type="RefSeq" id="WP_212008766.1">
    <property type="nucleotide sequence ID" value="NZ_JAAFYZ010000023.1"/>
</dbReference>
<feature type="domain" description="Thioesterase" evidence="2">
    <location>
        <begin position="36"/>
        <end position="234"/>
    </location>
</feature>
<name>A0ABS5KMC6_9ACTN</name>
<organism evidence="3 4">
    <name type="scientific">Catenulispora pinistramenti</name>
    <dbReference type="NCBI Taxonomy" id="2705254"/>
    <lineage>
        <taxon>Bacteria</taxon>
        <taxon>Bacillati</taxon>
        <taxon>Actinomycetota</taxon>
        <taxon>Actinomycetes</taxon>
        <taxon>Catenulisporales</taxon>
        <taxon>Catenulisporaceae</taxon>
        <taxon>Catenulispora</taxon>
    </lineage>
</organism>
<sequence>MSGNPIPQAAPAAPAVSRALYVPQACTEASAVVYGVGHAGAGAASWKPVAAGLGPAAEIRAYRLPGRDNRLREPPHASVQAAAAELAAAVVERWREDGRPYLIAGICSGALIGRVALSVIASAAPDAAAGALGLLAVDQPAPGAPEPPLSGLPTAELRRWLDEHGDTPSRVLGDDRLFAFFEPALRGDLRMAEDYTHRLEPLDVPLLLVRAAGQSEADIDLAGWRQDAAGPVHVLGAVAPGGLLATRPDDLADVLGAALAAVGQVAVGSPPPSSPGRPAW</sequence>
<keyword evidence="4" id="KW-1185">Reference proteome</keyword>
<dbReference type="Gene3D" id="3.40.50.1820">
    <property type="entry name" value="alpha/beta hydrolase"/>
    <property type="match status" value="1"/>
</dbReference>
<dbReference type="InterPro" id="IPR029058">
    <property type="entry name" value="AB_hydrolase_fold"/>
</dbReference>
<reference evidence="3 4" key="1">
    <citation type="submission" date="2020-02" db="EMBL/GenBank/DDBJ databases">
        <title>Acidophilic actinobacteria isolated from forest soil.</title>
        <authorList>
            <person name="Golinska P."/>
        </authorList>
    </citation>
    <scope>NUCLEOTIDE SEQUENCE [LARGE SCALE GENOMIC DNA]</scope>
    <source>
        <strain evidence="3 4">NL8</strain>
    </source>
</reference>
<evidence type="ECO:0000259" key="2">
    <source>
        <dbReference type="Pfam" id="PF00975"/>
    </source>
</evidence>
<dbReference type="EMBL" id="JAAFYZ010000023">
    <property type="protein sequence ID" value="MBS2547165.1"/>
    <property type="molecule type" value="Genomic_DNA"/>
</dbReference>
<dbReference type="PANTHER" id="PTHR11487">
    <property type="entry name" value="THIOESTERASE"/>
    <property type="match status" value="1"/>
</dbReference>
<gene>
    <name evidence="3" type="ORF">KGQ19_09800</name>
</gene>
<comment type="caution">
    <text evidence="3">The sequence shown here is derived from an EMBL/GenBank/DDBJ whole genome shotgun (WGS) entry which is preliminary data.</text>
</comment>
<dbReference type="Pfam" id="PF00975">
    <property type="entry name" value="Thioesterase"/>
    <property type="match status" value="1"/>
</dbReference>
<dbReference type="Proteomes" id="UP000730482">
    <property type="component" value="Unassembled WGS sequence"/>
</dbReference>
<evidence type="ECO:0000313" key="3">
    <source>
        <dbReference type="EMBL" id="MBS2547165.1"/>
    </source>
</evidence>